<dbReference type="Gene3D" id="3.40.50.300">
    <property type="entry name" value="P-loop containing nucleotide triphosphate hydrolases"/>
    <property type="match status" value="1"/>
</dbReference>
<comment type="caution">
    <text evidence="9">The sequence shown here is derived from an EMBL/GenBank/DDBJ whole genome shotgun (WGS) entry which is preliminary data.</text>
</comment>
<dbReference type="InterPro" id="IPR039677">
    <property type="entry name" value="RSG1"/>
</dbReference>
<evidence type="ECO:0000256" key="2">
    <source>
        <dbReference type="ARBA" id="ARBA00006270"/>
    </source>
</evidence>
<comment type="subcellular location">
    <subcellularLocation>
        <location evidence="1">Cytoplasm</location>
        <location evidence="1">Cytoskeleton</location>
        <location evidence="1">Cilium basal body</location>
    </subcellularLocation>
</comment>
<dbReference type="Proteomes" id="UP001233999">
    <property type="component" value="Unassembled WGS sequence"/>
</dbReference>
<comment type="similarity">
    <text evidence="2">Belongs to the small GTPase superfamily. Rab family.</text>
</comment>
<evidence type="ECO:0000313" key="10">
    <source>
        <dbReference type="Proteomes" id="UP001233999"/>
    </source>
</evidence>
<dbReference type="GO" id="GO:0005525">
    <property type="term" value="F:GTP binding"/>
    <property type="evidence" value="ECO:0007669"/>
    <property type="project" value="UniProtKB-KW"/>
</dbReference>
<dbReference type="EMBL" id="JASPKZ010001956">
    <property type="protein sequence ID" value="KAJ9596900.1"/>
    <property type="molecule type" value="Genomic_DNA"/>
</dbReference>
<keyword evidence="6" id="KW-0342">GTP-binding</keyword>
<reference evidence="9" key="1">
    <citation type="journal article" date="2023" name="IScience">
        <title>Live-bearing cockroach genome reveals convergent evolutionary mechanisms linked to viviparity in insects and beyond.</title>
        <authorList>
            <person name="Fouks B."/>
            <person name="Harrison M.C."/>
            <person name="Mikhailova A.A."/>
            <person name="Marchal E."/>
            <person name="English S."/>
            <person name="Carruthers M."/>
            <person name="Jennings E.C."/>
            <person name="Chiamaka E.L."/>
            <person name="Frigard R.A."/>
            <person name="Pippel M."/>
            <person name="Attardo G.M."/>
            <person name="Benoit J.B."/>
            <person name="Bornberg-Bauer E."/>
            <person name="Tobe S.S."/>
        </authorList>
    </citation>
    <scope>NUCLEOTIDE SEQUENCE</scope>
    <source>
        <strain evidence="9">Stay&amp;Tobe</strain>
    </source>
</reference>
<dbReference type="InterPro" id="IPR027417">
    <property type="entry name" value="P-loop_NTPase"/>
</dbReference>
<evidence type="ECO:0000256" key="5">
    <source>
        <dbReference type="ARBA" id="ARBA00022927"/>
    </source>
</evidence>
<evidence type="ECO:0000256" key="1">
    <source>
        <dbReference type="ARBA" id="ARBA00004120"/>
    </source>
</evidence>
<evidence type="ECO:0000256" key="3">
    <source>
        <dbReference type="ARBA" id="ARBA00022448"/>
    </source>
</evidence>
<dbReference type="SUPFAM" id="SSF52540">
    <property type="entry name" value="P-loop containing nucleoside triphosphate hydrolases"/>
    <property type="match status" value="1"/>
</dbReference>
<evidence type="ECO:0000256" key="7">
    <source>
        <dbReference type="ARBA" id="ARBA00023212"/>
    </source>
</evidence>
<dbReference type="Pfam" id="PF08477">
    <property type="entry name" value="Roc"/>
    <property type="match status" value="1"/>
</dbReference>
<gene>
    <name evidence="9" type="ORF">L9F63_012081</name>
</gene>
<evidence type="ECO:0000256" key="6">
    <source>
        <dbReference type="ARBA" id="ARBA00023134"/>
    </source>
</evidence>
<sequence length="242" mass="27344">MSVTNIGKIVSFDWQSSAEGETILQHFYDPQTTGRKVIGILDRPSLPSSIEEVSYKVFITGRAGIGKTSTVTRLSGIKCSSAYVETAGIRKSNIFWPVKIWDKIILFKLQMWDAGDNSIKKYSHILPACREKADAITFVFSFLDSNSFTELSQQMNKVLQAGENPAVVVIAIYSHTNKLEVSALDIKEFELKWQVPVLKIDNTWSGNRNDSEVHEVAPILNMLCELLWIRDQEYLLKQGLVR</sequence>
<name>A0AAD8AD82_DIPPU</name>
<keyword evidence="7" id="KW-0206">Cytoskeleton</keyword>
<evidence type="ECO:0000256" key="4">
    <source>
        <dbReference type="ARBA" id="ARBA00022490"/>
    </source>
</evidence>
<keyword evidence="6" id="KW-0547">Nucleotide-binding</keyword>
<evidence type="ECO:0000256" key="8">
    <source>
        <dbReference type="ARBA" id="ARBA00023273"/>
    </source>
</evidence>
<dbReference type="PANTHER" id="PTHR14983:SF1">
    <property type="entry name" value="CILIOGENESIS AND PLANAR POLARITY EFFECTOR 2"/>
    <property type="match status" value="1"/>
</dbReference>
<reference evidence="9" key="2">
    <citation type="submission" date="2023-05" db="EMBL/GenBank/DDBJ databases">
        <authorList>
            <person name="Fouks B."/>
        </authorList>
    </citation>
    <scope>NUCLEOTIDE SEQUENCE</scope>
    <source>
        <strain evidence="9">Stay&amp;Tobe</strain>
        <tissue evidence="9">Testes</tissue>
    </source>
</reference>
<proteinExistence type="inferred from homology"/>
<keyword evidence="5" id="KW-0653">Protein transport</keyword>
<organism evidence="9 10">
    <name type="scientific">Diploptera punctata</name>
    <name type="common">Pacific beetle cockroach</name>
    <dbReference type="NCBI Taxonomy" id="6984"/>
    <lineage>
        <taxon>Eukaryota</taxon>
        <taxon>Metazoa</taxon>
        <taxon>Ecdysozoa</taxon>
        <taxon>Arthropoda</taxon>
        <taxon>Hexapoda</taxon>
        <taxon>Insecta</taxon>
        <taxon>Pterygota</taxon>
        <taxon>Neoptera</taxon>
        <taxon>Polyneoptera</taxon>
        <taxon>Dictyoptera</taxon>
        <taxon>Blattodea</taxon>
        <taxon>Blaberoidea</taxon>
        <taxon>Blaberidae</taxon>
        <taxon>Diplopterinae</taxon>
        <taxon>Diploptera</taxon>
    </lineage>
</organism>
<dbReference type="PANTHER" id="PTHR14983">
    <property type="entry name" value="CILIOGENESIS AND PLANAR POLARITY EFFECTOR 2"/>
    <property type="match status" value="1"/>
</dbReference>
<evidence type="ECO:0000313" key="9">
    <source>
        <dbReference type="EMBL" id="KAJ9596900.1"/>
    </source>
</evidence>
<accession>A0AAD8AD82</accession>
<dbReference type="GO" id="GO:0003924">
    <property type="term" value="F:GTPase activity"/>
    <property type="evidence" value="ECO:0007669"/>
    <property type="project" value="InterPro"/>
</dbReference>
<keyword evidence="8" id="KW-0966">Cell projection</keyword>
<protein>
    <recommendedName>
        <fullName evidence="11">Ciliogenesis and planar polarity effector 2</fullName>
    </recommendedName>
</protein>
<keyword evidence="10" id="KW-1185">Reference proteome</keyword>
<evidence type="ECO:0008006" key="11">
    <source>
        <dbReference type="Google" id="ProtNLM"/>
    </source>
</evidence>
<keyword evidence="4" id="KW-0963">Cytoplasm</keyword>
<dbReference type="AlphaFoldDB" id="A0AAD8AD82"/>
<dbReference type="GO" id="GO:0015031">
    <property type="term" value="P:protein transport"/>
    <property type="evidence" value="ECO:0007669"/>
    <property type="project" value="UniProtKB-KW"/>
</dbReference>
<dbReference type="PROSITE" id="PS51419">
    <property type="entry name" value="RAB"/>
    <property type="match status" value="1"/>
</dbReference>
<keyword evidence="3" id="KW-0813">Transport</keyword>